<evidence type="ECO:0000259" key="1">
    <source>
        <dbReference type="Pfam" id="PF13358"/>
    </source>
</evidence>
<gene>
    <name evidence="3" type="ORF">PEX2_074790</name>
</gene>
<feature type="domain" description="Winged helix-turn helix" evidence="2">
    <location>
        <begin position="13"/>
        <end position="64"/>
    </location>
</feature>
<evidence type="ECO:0000313" key="4">
    <source>
        <dbReference type="Proteomes" id="UP000030143"/>
    </source>
</evidence>
<dbReference type="STRING" id="27334.A0A0A2JVP9"/>
<dbReference type="Pfam" id="PF13358">
    <property type="entry name" value="DDE_3"/>
    <property type="match status" value="1"/>
</dbReference>
<dbReference type="VEuPathDB" id="FungiDB:PEXP_082890"/>
<dbReference type="GeneID" id="27680169"/>
<dbReference type="InterPro" id="IPR038717">
    <property type="entry name" value="Tc1-like_DDE_dom"/>
</dbReference>
<dbReference type="InterPro" id="IPR025959">
    <property type="entry name" value="Winged_HTH_dom"/>
</dbReference>
<dbReference type="EMBL" id="JQFZ01000094">
    <property type="protein sequence ID" value="KGO59499.1"/>
    <property type="molecule type" value="Genomic_DNA"/>
</dbReference>
<evidence type="ECO:0000313" key="3">
    <source>
        <dbReference type="EMBL" id="KGO59499.1"/>
    </source>
</evidence>
<dbReference type="Gene3D" id="3.30.420.10">
    <property type="entry name" value="Ribonuclease H-like superfamily/Ribonuclease H"/>
    <property type="match status" value="1"/>
</dbReference>
<feature type="domain" description="Tc1-like transposase DDE" evidence="1">
    <location>
        <begin position="78"/>
        <end position="174"/>
    </location>
</feature>
<protein>
    <submittedName>
        <fullName evidence="3">Uncharacterized protein</fullName>
    </submittedName>
</protein>
<dbReference type="HOGENOM" id="CLU_056788_1_1_1"/>
<dbReference type="RefSeq" id="XP_016600669.1">
    <property type="nucleotide sequence ID" value="XM_016744749.1"/>
</dbReference>
<dbReference type="AlphaFoldDB" id="A0A0A2JVP9"/>
<organism evidence="3 4">
    <name type="scientific">Penicillium expansum</name>
    <name type="common">Blue mold rot fungus</name>
    <dbReference type="NCBI Taxonomy" id="27334"/>
    <lineage>
        <taxon>Eukaryota</taxon>
        <taxon>Fungi</taxon>
        <taxon>Dikarya</taxon>
        <taxon>Ascomycota</taxon>
        <taxon>Pezizomycotina</taxon>
        <taxon>Eurotiomycetes</taxon>
        <taxon>Eurotiomycetidae</taxon>
        <taxon>Eurotiales</taxon>
        <taxon>Aspergillaceae</taxon>
        <taxon>Penicillium</taxon>
    </lineage>
</organism>
<dbReference type="PANTHER" id="PTHR46564">
    <property type="entry name" value="TRANSPOSASE"/>
    <property type="match status" value="1"/>
</dbReference>
<proteinExistence type="predicted"/>
<dbReference type="PANTHER" id="PTHR46564:SF1">
    <property type="entry name" value="TRANSPOSASE"/>
    <property type="match status" value="1"/>
</dbReference>
<name>A0A0A2JVP9_PENEN</name>
<dbReference type="Pfam" id="PF13592">
    <property type="entry name" value="HTH_33"/>
    <property type="match status" value="1"/>
</dbReference>
<sequence>MIDALYDHLSEKPALHLDEIAVFLWDEFRTTMTTSGLRRALVTKGWSKKTARQHEKKLNTDLREIYLHNLSDFKSYHLVYVDESGCDKRAGFRRKGWSPFGVACLQVSQFYRHQRYQIIPAYAQDAILLSQLFRGATDGTVFEDFLAQLLQHCGRWPEPKPVVVMDNASFHRSERQPIQT</sequence>
<evidence type="ECO:0000259" key="2">
    <source>
        <dbReference type="Pfam" id="PF13592"/>
    </source>
</evidence>
<dbReference type="GO" id="GO:0003676">
    <property type="term" value="F:nucleic acid binding"/>
    <property type="evidence" value="ECO:0007669"/>
    <property type="project" value="InterPro"/>
</dbReference>
<comment type="caution">
    <text evidence="3">The sequence shown here is derived from an EMBL/GenBank/DDBJ whole genome shotgun (WGS) entry which is preliminary data.</text>
</comment>
<dbReference type="InterPro" id="IPR036397">
    <property type="entry name" value="RNaseH_sf"/>
</dbReference>
<keyword evidence="4" id="KW-1185">Reference proteome</keyword>
<dbReference type="OrthoDB" id="5379619at2759"/>
<dbReference type="PhylomeDB" id="A0A0A2JVP9"/>
<accession>A0A0A2JVP9</accession>
<dbReference type="Proteomes" id="UP000030143">
    <property type="component" value="Unassembled WGS sequence"/>
</dbReference>
<reference evidence="3 4" key="1">
    <citation type="journal article" date="2015" name="Mol. Plant Microbe Interact.">
        <title>Genome, transcriptome, and functional analyses of Penicillium expansum provide new insights into secondary metabolism and pathogenicity.</title>
        <authorList>
            <person name="Ballester A.R."/>
            <person name="Marcet-Houben M."/>
            <person name="Levin E."/>
            <person name="Sela N."/>
            <person name="Selma-Lazaro C."/>
            <person name="Carmona L."/>
            <person name="Wisniewski M."/>
            <person name="Droby S."/>
            <person name="Gonzalez-Candelas L."/>
            <person name="Gabaldon T."/>
        </authorList>
    </citation>
    <scope>NUCLEOTIDE SEQUENCE [LARGE SCALE GENOMIC DNA]</scope>
    <source>
        <strain evidence="3 4">MD-8</strain>
    </source>
</reference>